<dbReference type="InterPro" id="IPR001950">
    <property type="entry name" value="SUI1"/>
</dbReference>
<evidence type="ECO:0000256" key="3">
    <source>
        <dbReference type="ARBA" id="ARBA00022917"/>
    </source>
</evidence>
<accession>A0A2X2RT51</accession>
<dbReference type="PANTHER" id="PTHR12789">
    <property type="entry name" value="DENSITY-REGULATED PROTEIN HOMOLOG"/>
    <property type="match status" value="1"/>
</dbReference>
<sequence length="107" mass="12194">MDLRDQLKLLFPDHIEEEISQEAPSNIWLQDEPLLCKYEKRKGKPVTVIEGYNGAEADFKILAKELKTYLGVGGTVKNDTILIQGDYRNTIMQLLKEKGFKVKRIGG</sequence>
<dbReference type="CDD" id="cd11567">
    <property type="entry name" value="YciH_like"/>
    <property type="match status" value="1"/>
</dbReference>
<evidence type="ECO:0000313" key="7">
    <source>
        <dbReference type="Proteomes" id="UP000249891"/>
    </source>
</evidence>
<dbReference type="Proteomes" id="UP000250169">
    <property type="component" value="Unassembled WGS sequence"/>
</dbReference>
<organism evidence="5 7">
    <name type="scientific">Capnocytophaga ochracea</name>
    <dbReference type="NCBI Taxonomy" id="1018"/>
    <lineage>
        <taxon>Bacteria</taxon>
        <taxon>Pseudomonadati</taxon>
        <taxon>Bacteroidota</taxon>
        <taxon>Flavobacteriia</taxon>
        <taxon>Flavobacteriales</taxon>
        <taxon>Flavobacteriaceae</taxon>
        <taxon>Capnocytophaga</taxon>
    </lineage>
</organism>
<protein>
    <submittedName>
        <fullName evidence="5">Translation initiation factor Sui1</fullName>
    </submittedName>
</protein>
<dbReference type="EMBL" id="UARG01000017">
    <property type="protein sequence ID" value="SQA77445.1"/>
    <property type="molecule type" value="Genomic_DNA"/>
</dbReference>
<gene>
    <name evidence="5" type="primary">yciH</name>
    <name evidence="6" type="ORF">NCTC11545_02405</name>
    <name evidence="5" type="ORF">NCTC11546_00657</name>
</gene>
<proteinExistence type="inferred from homology"/>
<dbReference type="PROSITE" id="PS50296">
    <property type="entry name" value="SUI1"/>
    <property type="match status" value="1"/>
</dbReference>
<dbReference type="InterPro" id="IPR050318">
    <property type="entry name" value="DENR/SUI1_TIF"/>
</dbReference>
<dbReference type="GO" id="GO:0002188">
    <property type="term" value="P:translation reinitiation"/>
    <property type="evidence" value="ECO:0007669"/>
    <property type="project" value="TreeGrafter"/>
</dbReference>
<evidence type="ECO:0000313" key="6">
    <source>
        <dbReference type="EMBL" id="SQA95187.1"/>
    </source>
</evidence>
<dbReference type="Pfam" id="PF01253">
    <property type="entry name" value="SUI1"/>
    <property type="match status" value="1"/>
</dbReference>
<reference evidence="7 8" key="1">
    <citation type="submission" date="2018-06" db="EMBL/GenBank/DDBJ databases">
        <authorList>
            <consortium name="Pathogen Informatics"/>
            <person name="Doyle S."/>
        </authorList>
    </citation>
    <scope>NUCLEOTIDE SEQUENCE [LARGE SCALE GENOMIC DNA]</scope>
    <source>
        <strain evidence="6 8">NCTC11545</strain>
        <strain evidence="5 7">NCTC11546</strain>
    </source>
</reference>
<dbReference type="EMBL" id="UAVS01000010">
    <property type="protein sequence ID" value="SQA95187.1"/>
    <property type="molecule type" value="Genomic_DNA"/>
</dbReference>
<evidence type="ECO:0000259" key="4">
    <source>
        <dbReference type="PROSITE" id="PS50296"/>
    </source>
</evidence>
<dbReference type="PANTHER" id="PTHR12789:SF0">
    <property type="entry name" value="DENSITY-REGULATED PROTEIN"/>
    <property type="match status" value="1"/>
</dbReference>
<dbReference type="GO" id="GO:0001731">
    <property type="term" value="P:formation of translation preinitiation complex"/>
    <property type="evidence" value="ECO:0007669"/>
    <property type="project" value="TreeGrafter"/>
</dbReference>
<dbReference type="GO" id="GO:0003729">
    <property type="term" value="F:mRNA binding"/>
    <property type="evidence" value="ECO:0007669"/>
    <property type="project" value="TreeGrafter"/>
</dbReference>
<evidence type="ECO:0000256" key="2">
    <source>
        <dbReference type="ARBA" id="ARBA00022845"/>
    </source>
</evidence>
<keyword evidence="5" id="KW-0396">Initiation factor</keyword>
<evidence type="ECO:0000313" key="8">
    <source>
        <dbReference type="Proteomes" id="UP000250169"/>
    </source>
</evidence>
<keyword evidence="3" id="KW-0648">Protein biosynthesis</keyword>
<keyword evidence="2" id="KW-0810">Translation regulation</keyword>
<dbReference type="GO" id="GO:0006417">
    <property type="term" value="P:regulation of translation"/>
    <property type="evidence" value="ECO:0007669"/>
    <property type="project" value="UniProtKB-KW"/>
</dbReference>
<evidence type="ECO:0000313" key="5">
    <source>
        <dbReference type="EMBL" id="SQA77445.1"/>
    </source>
</evidence>
<dbReference type="Gene3D" id="3.30.780.10">
    <property type="entry name" value="SUI1-like domain"/>
    <property type="match status" value="1"/>
</dbReference>
<dbReference type="AlphaFoldDB" id="A0A2X2RT51"/>
<name>A0A2X2RT51_CAPOC</name>
<dbReference type="Proteomes" id="UP000249891">
    <property type="component" value="Unassembled WGS sequence"/>
</dbReference>
<dbReference type="InterPro" id="IPR005872">
    <property type="entry name" value="SUI1_arc_bac"/>
</dbReference>
<dbReference type="GO" id="GO:0003743">
    <property type="term" value="F:translation initiation factor activity"/>
    <property type="evidence" value="ECO:0007669"/>
    <property type="project" value="UniProtKB-KW"/>
</dbReference>
<dbReference type="SUPFAM" id="SSF55159">
    <property type="entry name" value="eIF1-like"/>
    <property type="match status" value="1"/>
</dbReference>
<feature type="domain" description="SUI1" evidence="4">
    <location>
        <begin position="39"/>
        <end position="99"/>
    </location>
</feature>
<comment type="similarity">
    <text evidence="1">Belongs to the SUI1 family.</text>
</comment>
<evidence type="ECO:0000256" key="1">
    <source>
        <dbReference type="ARBA" id="ARBA00005422"/>
    </source>
</evidence>
<dbReference type="RefSeq" id="WP_111973329.1">
    <property type="nucleotide sequence ID" value="NZ_CP110229.1"/>
</dbReference>
<dbReference type="InterPro" id="IPR036877">
    <property type="entry name" value="SUI1_dom_sf"/>
</dbReference>